<comment type="caution">
    <text evidence="3">The sequence shown here is derived from an EMBL/GenBank/DDBJ whole genome shotgun (WGS) entry which is preliminary data.</text>
</comment>
<keyword evidence="4" id="KW-1185">Reference proteome</keyword>
<dbReference type="RefSeq" id="WP_163743777.1">
    <property type="nucleotide sequence ID" value="NZ_JAAGOA010000026.1"/>
</dbReference>
<organism evidence="3 4">
    <name type="scientific">Phytoactinopolyspora halotolerans</name>
    <dbReference type="NCBI Taxonomy" id="1981512"/>
    <lineage>
        <taxon>Bacteria</taxon>
        <taxon>Bacillati</taxon>
        <taxon>Actinomycetota</taxon>
        <taxon>Actinomycetes</taxon>
        <taxon>Jiangellales</taxon>
        <taxon>Jiangellaceae</taxon>
        <taxon>Phytoactinopolyspora</taxon>
    </lineage>
</organism>
<dbReference type="InterPro" id="IPR041581">
    <property type="entry name" value="Glyoxalase_6"/>
</dbReference>
<protein>
    <submittedName>
        <fullName evidence="3">VOC family protein</fullName>
    </submittedName>
</protein>
<dbReference type="PANTHER" id="PTHR35908">
    <property type="entry name" value="HYPOTHETICAL FUSION PROTEIN"/>
    <property type="match status" value="1"/>
</dbReference>
<dbReference type="Proteomes" id="UP000475214">
    <property type="component" value="Unassembled WGS sequence"/>
</dbReference>
<dbReference type="EMBL" id="JAAGOA010000026">
    <property type="protein sequence ID" value="NEE03793.1"/>
    <property type="molecule type" value="Genomic_DNA"/>
</dbReference>
<dbReference type="Gene3D" id="3.10.180.10">
    <property type="entry name" value="2,3-Dihydroxybiphenyl 1,2-Dioxygenase, domain 1"/>
    <property type="match status" value="1"/>
</dbReference>
<dbReference type="SUPFAM" id="SSF54593">
    <property type="entry name" value="Glyoxalase/Bleomycin resistance protein/Dihydroxybiphenyl dioxygenase"/>
    <property type="match status" value="1"/>
</dbReference>
<evidence type="ECO:0000259" key="2">
    <source>
        <dbReference type="PROSITE" id="PS51819"/>
    </source>
</evidence>
<feature type="compositionally biased region" description="Basic and acidic residues" evidence="1">
    <location>
        <begin position="50"/>
        <end position="60"/>
    </location>
</feature>
<dbReference type="AlphaFoldDB" id="A0A6L9SFF1"/>
<feature type="domain" description="VOC" evidence="2">
    <location>
        <begin position="4"/>
        <end position="119"/>
    </location>
</feature>
<name>A0A6L9SFF1_9ACTN</name>
<dbReference type="InterPro" id="IPR029068">
    <property type="entry name" value="Glyas_Bleomycin-R_OHBP_Dase"/>
</dbReference>
<evidence type="ECO:0000313" key="4">
    <source>
        <dbReference type="Proteomes" id="UP000475214"/>
    </source>
</evidence>
<dbReference type="Pfam" id="PF18029">
    <property type="entry name" value="Glyoxalase_6"/>
    <property type="match status" value="1"/>
</dbReference>
<dbReference type="PROSITE" id="PS51819">
    <property type="entry name" value="VOC"/>
    <property type="match status" value="1"/>
</dbReference>
<evidence type="ECO:0000256" key="1">
    <source>
        <dbReference type="SAM" id="MobiDB-lite"/>
    </source>
</evidence>
<accession>A0A6L9SFF1</accession>
<sequence>MGVFIGAVVLNASNNRRAAAFWAEALGYVREPRNPDFLHPEEWSPPSATRQDHGPGAHVHLDRDDKMHLDLWVDQDSDVHTEVERLVSLGAKRVDWVYQDGAQHVVLADTEGNLFCLCA</sequence>
<gene>
    <name evidence="3" type="ORF">G1H10_26850</name>
</gene>
<dbReference type="InterPro" id="IPR037523">
    <property type="entry name" value="VOC_core"/>
</dbReference>
<feature type="region of interest" description="Disordered" evidence="1">
    <location>
        <begin position="37"/>
        <end position="60"/>
    </location>
</feature>
<dbReference type="PANTHER" id="PTHR35908:SF1">
    <property type="entry name" value="CONSERVED PROTEIN"/>
    <property type="match status" value="1"/>
</dbReference>
<evidence type="ECO:0000313" key="3">
    <source>
        <dbReference type="EMBL" id="NEE03793.1"/>
    </source>
</evidence>
<reference evidence="3 4" key="1">
    <citation type="submission" date="2020-02" db="EMBL/GenBank/DDBJ databases">
        <authorList>
            <person name="Li X.-J."/>
            <person name="Han X.-M."/>
        </authorList>
    </citation>
    <scope>NUCLEOTIDE SEQUENCE [LARGE SCALE GENOMIC DNA]</scope>
    <source>
        <strain evidence="3 4">CCTCC AB 2017055</strain>
    </source>
</reference>
<proteinExistence type="predicted"/>
<dbReference type="CDD" id="cd06587">
    <property type="entry name" value="VOC"/>
    <property type="match status" value="1"/>
</dbReference>